<keyword evidence="9" id="KW-1185">Reference proteome</keyword>
<feature type="transmembrane region" description="Helical" evidence="7">
    <location>
        <begin position="289"/>
        <end position="306"/>
    </location>
</feature>
<dbReference type="GeneID" id="83003454"/>
<evidence type="ECO:0000256" key="2">
    <source>
        <dbReference type="ARBA" id="ARBA00022448"/>
    </source>
</evidence>
<dbReference type="InterPro" id="IPR002528">
    <property type="entry name" value="MATE_fam"/>
</dbReference>
<feature type="transmembrane region" description="Helical" evidence="7">
    <location>
        <begin position="367"/>
        <end position="385"/>
    </location>
</feature>
<keyword evidence="5 7" id="KW-1133">Transmembrane helix</keyword>
<feature type="transmembrane region" description="Helical" evidence="7">
    <location>
        <begin position="143"/>
        <end position="167"/>
    </location>
</feature>
<gene>
    <name evidence="8" type="ORF">DW099_12480</name>
</gene>
<feature type="transmembrane region" description="Helical" evidence="7">
    <location>
        <begin position="174"/>
        <end position="195"/>
    </location>
</feature>
<dbReference type="InterPro" id="IPR052031">
    <property type="entry name" value="Membrane_Transporter-Flippase"/>
</dbReference>
<feature type="transmembrane region" description="Helical" evidence="7">
    <location>
        <begin position="66"/>
        <end position="89"/>
    </location>
</feature>
<organism evidence="8 9">
    <name type="scientific">Emergencia timonensis</name>
    <dbReference type="NCBI Taxonomy" id="1776384"/>
    <lineage>
        <taxon>Bacteria</taxon>
        <taxon>Bacillati</taxon>
        <taxon>Bacillota</taxon>
        <taxon>Clostridia</taxon>
        <taxon>Peptostreptococcales</taxon>
        <taxon>Anaerovoracaceae</taxon>
        <taxon>Emergencia</taxon>
    </lineage>
</organism>
<dbReference type="STRING" id="1776384.GCA_900086585_01067"/>
<keyword evidence="4 7" id="KW-0812">Transmembrane</keyword>
<protein>
    <submittedName>
        <fullName evidence="8">MATE family efflux transporter</fullName>
    </submittedName>
</protein>
<dbReference type="GO" id="GO:0015297">
    <property type="term" value="F:antiporter activity"/>
    <property type="evidence" value="ECO:0007669"/>
    <property type="project" value="InterPro"/>
</dbReference>
<feature type="transmembrane region" description="Helical" evidence="7">
    <location>
        <begin position="426"/>
        <end position="447"/>
    </location>
</feature>
<feature type="transmembrane region" description="Helical" evidence="7">
    <location>
        <begin position="201"/>
        <end position="221"/>
    </location>
</feature>
<dbReference type="GO" id="GO:0042910">
    <property type="term" value="F:xenobiotic transmembrane transporter activity"/>
    <property type="evidence" value="ECO:0007669"/>
    <property type="project" value="InterPro"/>
</dbReference>
<keyword evidence="3" id="KW-1003">Cell membrane</keyword>
<reference evidence="8 9" key="1">
    <citation type="submission" date="2018-08" db="EMBL/GenBank/DDBJ databases">
        <title>A genome reference for cultivated species of the human gut microbiota.</title>
        <authorList>
            <person name="Zou Y."/>
            <person name="Xue W."/>
            <person name="Luo G."/>
        </authorList>
    </citation>
    <scope>NUCLEOTIDE SEQUENCE [LARGE SCALE GENOMIC DNA]</scope>
    <source>
        <strain evidence="8 9">AM07-24</strain>
    </source>
</reference>
<evidence type="ECO:0000256" key="3">
    <source>
        <dbReference type="ARBA" id="ARBA00022475"/>
    </source>
</evidence>
<dbReference type="CDD" id="cd13138">
    <property type="entry name" value="MATE_yoeA_like"/>
    <property type="match status" value="1"/>
</dbReference>
<keyword evidence="2" id="KW-0813">Transport</keyword>
<dbReference type="Proteomes" id="UP000284841">
    <property type="component" value="Unassembled WGS sequence"/>
</dbReference>
<dbReference type="InterPro" id="IPR048279">
    <property type="entry name" value="MdtK-like"/>
</dbReference>
<dbReference type="NCBIfam" id="TIGR00797">
    <property type="entry name" value="matE"/>
    <property type="match status" value="1"/>
</dbReference>
<evidence type="ECO:0000313" key="8">
    <source>
        <dbReference type="EMBL" id="RHJ87505.1"/>
    </source>
</evidence>
<sequence>MEEERQKKSFEIDMVRGPVLKKMLMFSLPLMCSSILQLLFNAADIIVVGRFAGDNSLAAVGSNTSLITLMTNLFIGLSIGANVTVAKYYGAKRERELKDTVHTAMTLSIISGILLTILGLIGARQVLLWMKAPEEVMDLAATYLRVYFLGMTGMMVYNFGSAILRAVGDTRRPLYYLAFSGVINVVLNLFFVIVLKMDVAGVGMATAISQWVSAILIFRCLTKVDSGIRVVPRDLRIHKDKLAAIFQIGLPAGVQGVIFSLTNVLIQASVNSFGAIIVAGNSAAANLEGFIYFAMNAFYQATISFTSQNVGARRIKRIDKVITRGELCVVAVGLGLGLLTVTFGRTLLSIYSPSDAVIDAGMERLKIIAMTYALCGAMDVMVGSLRGMGCSVTPMLVSLVGVCGIRIIWLATIFQIPKFHTMNMLFLTYPLTWILTLTAHVITFLIVRKRLREQAVARLL</sequence>
<name>A0A415E1I1_9FIRM</name>
<dbReference type="Pfam" id="PF01554">
    <property type="entry name" value="MatE"/>
    <property type="match status" value="2"/>
</dbReference>
<feature type="transmembrane region" description="Helical" evidence="7">
    <location>
        <begin position="101"/>
        <end position="123"/>
    </location>
</feature>
<comment type="subcellular location">
    <subcellularLocation>
        <location evidence="1">Cell membrane</location>
        <topology evidence="1">Multi-pass membrane protein</topology>
    </subcellularLocation>
</comment>
<comment type="caution">
    <text evidence="8">The sequence shown here is derived from an EMBL/GenBank/DDBJ whole genome shotgun (WGS) entry which is preliminary data.</text>
</comment>
<proteinExistence type="predicted"/>
<feature type="transmembrane region" description="Helical" evidence="7">
    <location>
        <begin position="24"/>
        <end position="46"/>
    </location>
</feature>
<accession>A0A415E1I1</accession>
<dbReference type="OrthoDB" id="9776324at2"/>
<evidence type="ECO:0000313" key="9">
    <source>
        <dbReference type="Proteomes" id="UP000284841"/>
    </source>
</evidence>
<evidence type="ECO:0000256" key="6">
    <source>
        <dbReference type="ARBA" id="ARBA00023136"/>
    </source>
</evidence>
<dbReference type="PIRSF" id="PIRSF006603">
    <property type="entry name" value="DinF"/>
    <property type="match status" value="1"/>
</dbReference>
<dbReference type="GO" id="GO:0005886">
    <property type="term" value="C:plasma membrane"/>
    <property type="evidence" value="ECO:0007669"/>
    <property type="project" value="UniProtKB-SubCell"/>
</dbReference>
<dbReference type="RefSeq" id="WP_067534754.1">
    <property type="nucleotide sequence ID" value="NZ_AP025567.1"/>
</dbReference>
<dbReference type="AlphaFoldDB" id="A0A415E1I1"/>
<evidence type="ECO:0000256" key="4">
    <source>
        <dbReference type="ARBA" id="ARBA00022692"/>
    </source>
</evidence>
<dbReference type="EMBL" id="QRMS01000003">
    <property type="protein sequence ID" value="RHJ87505.1"/>
    <property type="molecule type" value="Genomic_DNA"/>
</dbReference>
<evidence type="ECO:0000256" key="1">
    <source>
        <dbReference type="ARBA" id="ARBA00004651"/>
    </source>
</evidence>
<feature type="transmembrane region" description="Helical" evidence="7">
    <location>
        <begin position="327"/>
        <end position="347"/>
    </location>
</feature>
<keyword evidence="6 7" id="KW-0472">Membrane</keyword>
<feature type="transmembrane region" description="Helical" evidence="7">
    <location>
        <begin position="242"/>
        <end position="269"/>
    </location>
</feature>
<dbReference type="PANTHER" id="PTHR43549">
    <property type="entry name" value="MULTIDRUG RESISTANCE PROTEIN YPNP-RELATED"/>
    <property type="match status" value="1"/>
</dbReference>
<evidence type="ECO:0000256" key="5">
    <source>
        <dbReference type="ARBA" id="ARBA00022989"/>
    </source>
</evidence>
<evidence type="ECO:0000256" key="7">
    <source>
        <dbReference type="SAM" id="Phobius"/>
    </source>
</evidence>
<feature type="transmembrane region" description="Helical" evidence="7">
    <location>
        <begin position="392"/>
        <end position="414"/>
    </location>
</feature>
<dbReference type="PANTHER" id="PTHR43549:SF3">
    <property type="entry name" value="MULTIDRUG RESISTANCE PROTEIN YPNP-RELATED"/>
    <property type="match status" value="1"/>
</dbReference>